<organism evidence="2 3">
    <name type="scientific">Pisolithus microcarpus 441</name>
    <dbReference type="NCBI Taxonomy" id="765257"/>
    <lineage>
        <taxon>Eukaryota</taxon>
        <taxon>Fungi</taxon>
        <taxon>Dikarya</taxon>
        <taxon>Basidiomycota</taxon>
        <taxon>Agaricomycotina</taxon>
        <taxon>Agaricomycetes</taxon>
        <taxon>Agaricomycetidae</taxon>
        <taxon>Boletales</taxon>
        <taxon>Sclerodermatineae</taxon>
        <taxon>Pisolithaceae</taxon>
        <taxon>Pisolithus</taxon>
    </lineage>
</organism>
<keyword evidence="1" id="KW-1133">Transmembrane helix</keyword>
<dbReference type="OrthoDB" id="3249986at2759"/>
<sequence length="302" mass="33683">MSLRTTRIALTHAVLAAFHPSLTAFRDILLPLPVELHLRICADIHAIVTHQLLRSLQESLRSTLSSLCEDCKAYNSHVFGSCVVDWPCIRTGAQCFCATTGLSTARTHMSSDTCEPDCSPSFMLSCRKYSQPPMYFITHVRNILFKYSSLDPTFPYAKFPLRNGNDIDTVLSIMLSSFGCQTKTSSKVDNWDIADEIILVTRDSVTDEQQATLARLRLTLQLTPHPDLIPLHMVRLRTLTHQQSVRLGTSTGECVNVLFEQQHQWAPFFPACCRRLKSLCLLVCLTLSAVVAIVSAGIGQLN</sequence>
<name>A0A0C9ZL41_9AGAM</name>
<evidence type="ECO:0000313" key="2">
    <source>
        <dbReference type="EMBL" id="KIK30086.1"/>
    </source>
</evidence>
<keyword evidence="1" id="KW-0812">Transmembrane</keyword>
<proteinExistence type="predicted"/>
<reference evidence="2 3" key="1">
    <citation type="submission" date="2014-04" db="EMBL/GenBank/DDBJ databases">
        <authorList>
            <consortium name="DOE Joint Genome Institute"/>
            <person name="Kuo A."/>
            <person name="Kohler A."/>
            <person name="Costa M.D."/>
            <person name="Nagy L.G."/>
            <person name="Floudas D."/>
            <person name="Copeland A."/>
            <person name="Barry K.W."/>
            <person name="Cichocki N."/>
            <person name="Veneault-Fourrey C."/>
            <person name="LaButti K."/>
            <person name="Lindquist E.A."/>
            <person name="Lipzen A."/>
            <person name="Lundell T."/>
            <person name="Morin E."/>
            <person name="Murat C."/>
            <person name="Sun H."/>
            <person name="Tunlid A."/>
            <person name="Henrissat B."/>
            <person name="Grigoriev I.V."/>
            <person name="Hibbett D.S."/>
            <person name="Martin F."/>
            <person name="Nordberg H.P."/>
            <person name="Cantor M.N."/>
            <person name="Hua S.X."/>
        </authorList>
    </citation>
    <scope>NUCLEOTIDE SEQUENCE [LARGE SCALE GENOMIC DNA]</scope>
    <source>
        <strain evidence="2 3">441</strain>
    </source>
</reference>
<dbReference type="EMBL" id="KN833687">
    <property type="protein sequence ID" value="KIK30086.1"/>
    <property type="molecule type" value="Genomic_DNA"/>
</dbReference>
<reference evidence="3" key="2">
    <citation type="submission" date="2015-01" db="EMBL/GenBank/DDBJ databases">
        <title>Evolutionary Origins and Diversification of the Mycorrhizal Mutualists.</title>
        <authorList>
            <consortium name="DOE Joint Genome Institute"/>
            <consortium name="Mycorrhizal Genomics Consortium"/>
            <person name="Kohler A."/>
            <person name="Kuo A."/>
            <person name="Nagy L.G."/>
            <person name="Floudas D."/>
            <person name="Copeland A."/>
            <person name="Barry K.W."/>
            <person name="Cichocki N."/>
            <person name="Veneault-Fourrey C."/>
            <person name="LaButti K."/>
            <person name="Lindquist E.A."/>
            <person name="Lipzen A."/>
            <person name="Lundell T."/>
            <person name="Morin E."/>
            <person name="Murat C."/>
            <person name="Riley R."/>
            <person name="Ohm R."/>
            <person name="Sun H."/>
            <person name="Tunlid A."/>
            <person name="Henrissat B."/>
            <person name="Grigoriev I.V."/>
            <person name="Hibbett D.S."/>
            <person name="Martin F."/>
        </authorList>
    </citation>
    <scope>NUCLEOTIDE SEQUENCE [LARGE SCALE GENOMIC DNA]</scope>
    <source>
        <strain evidence="3">441</strain>
    </source>
</reference>
<dbReference type="Proteomes" id="UP000054018">
    <property type="component" value="Unassembled WGS sequence"/>
</dbReference>
<keyword evidence="3" id="KW-1185">Reference proteome</keyword>
<evidence type="ECO:0000313" key="3">
    <source>
        <dbReference type="Proteomes" id="UP000054018"/>
    </source>
</evidence>
<dbReference type="AlphaFoldDB" id="A0A0C9ZL41"/>
<dbReference type="HOGENOM" id="CLU_1070226_0_0_1"/>
<evidence type="ECO:0000256" key="1">
    <source>
        <dbReference type="SAM" id="Phobius"/>
    </source>
</evidence>
<feature type="transmembrane region" description="Helical" evidence="1">
    <location>
        <begin position="276"/>
        <end position="298"/>
    </location>
</feature>
<protein>
    <submittedName>
        <fullName evidence="2">Uncharacterized protein</fullName>
    </submittedName>
</protein>
<accession>A0A0C9ZL41</accession>
<gene>
    <name evidence="2" type="ORF">PISMIDRAFT_383787</name>
</gene>
<keyword evidence="1" id="KW-0472">Membrane</keyword>